<gene>
    <name evidence="9" type="ORF">PENARI_c016G05264</name>
</gene>
<dbReference type="GO" id="GO:0047605">
    <property type="term" value="F:acetolactate decarboxylase activity"/>
    <property type="evidence" value="ECO:0007669"/>
    <property type="project" value="UniProtKB-EC"/>
</dbReference>
<protein>
    <recommendedName>
        <fullName evidence="5">Alpha-acetolactate decarboxylase</fullName>
        <ecNumber evidence="4">4.1.1.5</ecNumber>
    </recommendedName>
</protein>
<proteinExistence type="inferred from homology"/>
<dbReference type="OrthoDB" id="509395at2759"/>
<dbReference type="EC" id="4.1.1.5" evidence="4"/>
<comment type="catalytic activity">
    <reaction evidence="1">
        <text>(2S)-2-acetolactate + H(+) = (R)-acetoin + CO2</text>
        <dbReference type="Rhea" id="RHEA:21580"/>
        <dbReference type="ChEBI" id="CHEBI:15378"/>
        <dbReference type="ChEBI" id="CHEBI:15686"/>
        <dbReference type="ChEBI" id="CHEBI:16526"/>
        <dbReference type="ChEBI" id="CHEBI:58476"/>
        <dbReference type="EC" id="4.1.1.5"/>
    </reaction>
</comment>
<keyword evidence="8" id="KW-0456">Lyase</keyword>
<dbReference type="GO" id="GO:0045151">
    <property type="term" value="P:acetoin biosynthetic process"/>
    <property type="evidence" value="ECO:0007669"/>
    <property type="project" value="UniProtKB-KW"/>
</dbReference>
<evidence type="ECO:0000256" key="6">
    <source>
        <dbReference type="ARBA" id="ARBA00022793"/>
    </source>
</evidence>
<evidence type="ECO:0000256" key="4">
    <source>
        <dbReference type="ARBA" id="ARBA00013204"/>
    </source>
</evidence>
<dbReference type="InterPro" id="IPR005128">
    <property type="entry name" value="Acetolactate_a_deCO2ase"/>
</dbReference>
<evidence type="ECO:0000256" key="8">
    <source>
        <dbReference type="ARBA" id="ARBA00023239"/>
    </source>
</evidence>
<evidence type="ECO:0000256" key="3">
    <source>
        <dbReference type="ARBA" id="ARBA00007106"/>
    </source>
</evidence>
<dbReference type="GeneID" id="34578786"/>
<evidence type="ECO:0000256" key="7">
    <source>
        <dbReference type="ARBA" id="ARBA00023061"/>
    </source>
</evidence>
<keyword evidence="7" id="KW-0005">Acetoin biosynthesis</keyword>
<evidence type="ECO:0000313" key="9">
    <source>
        <dbReference type="EMBL" id="OGE50606.1"/>
    </source>
</evidence>
<dbReference type="Pfam" id="PF03306">
    <property type="entry name" value="AAL_decarboxy"/>
    <property type="match status" value="1"/>
</dbReference>
<dbReference type="PIRSF" id="PIRSF001332">
    <property type="entry name" value="Acetolac_decarb"/>
    <property type="match status" value="1"/>
</dbReference>
<evidence type="ECO:0000313" key="10">
    <source>
        <dbReference type="Proteomes" id="UP000177622"/>
    </source>
</evidence>
<sequence length="235" mass="25736">MATNNIYQYSILSALLNGICQTGTALKDTLAHGDHGLGTVPGLNGEVVIVDGRAYHFPPGEELRKVEMSDALPFVMITRFEPTFQKALPSLSMTSLPEALSPLLPSRQNCFLSIRLDGMFRLITFRVIAGQCRPREPLSELAKRQQIVSLENIEGTLFGFWSPAFSGGFSVAGFHLHFLSKDRTRGGHVTGFTGDVSLQVAVIDKYTVELPQSEEFNQEAIKGAREAELHDVEGG</sequence>
<dbReference type="PANTHER" id="PTHR35524">
    <property type="entry name" value="ALPHA-ACETOLACTATE DECARBOXYLASE"/>
    <property type="match status" value="1"/>
</dbReference>
<evidence type="ECO:0000256" key="1">
    <source>
        <dbReference type="ARBA" id="ARBA00001784"/>
    </source>
</evidence>
<dbReference type="AlphaFoldDB" id="A0A1F5LC24"/>
<dbReference type="Gene3D" id="3.30.1330.80">
    <property type="entry name" value="Hypothetical protein, similar to alpha- acetolactate decarboxylase, domain 2"/>
    <property type="match status" value="2"/>
</dbReference>
<comment type="similarity">
    <text evidence="3">Belongs to the alpha-acetolactate decarboxylase family.</text>
</comment>
<comment type="pathway">
    <text evidence="2">Polyol metabolism; (R,R)-butane-2,3-diol biosynthesis; (R,R)-butane-2,3-diol from pyruvate: step 2/3.</text>
</comment>
<accession>A0A1F5LC24</accession>
<dbReference type="PANTHER" id="PTHR35524:SF1">
    <property type="entry name" value="ALPHA-ACETOLACTATE DECARBOXYLASE"/>
    <property type="match status" value="1"/>
</dbReference>
<reference evidence="9 10" key="1">
    <citation type="journal article" date="2016" name="Sci. Rep.">
        <title>Penicillium arizonense, a new, genome sequenced fungal species, reveals a high chemical diversity in secreted metabolites.</title>
        <authorList>
            <person name="Grijseels S."/>
            <person name="Nielsen J.C."/>
            <person name="Randelovic M."/>
            <person name="Nielsen J."/>
            <person name="Nielsen K.F."/>
            <person name="Workman M."/>
            <person name="Frisvad J.C."/>
        </authorList>
    </citation>
    <scope>NUCLEOTIDE SEQUENCE [LARGE SCALE GENOMIC DNA]</scope>
    <source>
        <strain evidence="9 10">CBS 141311</strain>
    </source>
</reference>
<evidence type="ECO:0000256" key="2">
    <source>
        <dbReference type="ARBA" id="ARBA00005170"/>
    </source>
</evidence>
<dbReference type="SUPFAM" id="SSF117856">
    <property type="entry name" value="AF0104/ALDC/Ptd012-like"/>
    <property type="match status" value="1"/>
</dbReference>
<dbReference type="RefSeq" id="XP_022486052.1">
    <property type="nucleotide sequence ID" value="XM_022634052.1"/>
</dbReference>
<evidence type="ECO:0000256" key="5">
    <source>
        <dbReference type="ARBA" id="ARBA00020164"/>
    </source>
</evidence>
<dbReference type="CDD" id="cd17299">
    <property type="entry name" value="acetolactate_decarboxylase"/>
    <property type="match status" value="1"/>
</dbReference>
<dbReference type="STRING" id="1835702.A0A1F5LC24"/>
<organism evidence="9 10">
    <name type="scientific">Penicillium arizonense</name>
    <dbReference type="NCBI Taxonomy" id="1835702"/>
    <lineage>
        <taxon>Eukaryota</taxon>
        <taxon>Fungi</taxon>
        <taxon>Dikarya</taxon>
        <taxon>Ascomycota</taxon>
        <taxon>Pezizomycotina</taxon>
        <taxon>Eurotiomycetes</taxon>
        <taxon>Eurotiomycetidae</taxon>
        <taxon>Eurotiales</taxon>
        <taxon>Aspergillaceae</taxon>
        <taxon>Penicillium</taxon>
    </lineage>
</organism>
<name>A0A1F5LC24_PENAI</name>
<keyword evidence="10" id="KW-1185">Reference proteome</keyword>
<dbReference type="Proteomes" id="UP000177622">
    <property type="component" value="Unassembled WGS sequence"/>
</dbReference>
<keyword evidence="6" id="KW-0210">Decarboxylase</keyword>
<dbReference type="UniPathway" id="UPA00626">
    <property type="reaction ID" value="UER00678"/>
</dbReference>
<comment type="caution">
    <text evidence="9">The sequence shown here is derived from an EMBL/GenBank/DDBJ whole genome shotgun (WGS) entry which is preliminary data.</text>
</comment>
<dbReference type="EMBL" id="LXJU01000016">
    <property type="protein sequence ID" value="OGE50606.1"/>
    <property type="molecule type" value="Genomic_DNA"/>
</dbReference>